<sequence length="299" mass="34797">MWYRLRKYFGFSRRELNGISVLLVLMLFVWLLPPIYGYLDKPDPIVFERLVADEKLMHTSPSYFSFNPNGLSETDWISLGLTSQQIKNIKNYERKGGRFYKKEDFKKLYTISATDYERLAPFIVIPQEQKERKQFNKSIQPLDTIHVSKPRQSMVERSSRPAKSILVIDLNVADSAALTELPGIGPVFASRIIRYRKLLGGFYKTAQLLEVYGMDSVRYQAFLPHIQLVEPTVAMLNLNTATIEQLGKHPYIGFKYAKRIVGYRLQHGHFKQLEDLLQIVLIDEDYLRKIAPYLTLHDD</sequence>
<comment type="caution">
    <text evidence="1">The sequence shown here is derived from an EMBL/GenBank/DDBJ whole genome shotgun (WGS) entry which is preliminary data.</text>
</comment>
<accession>A0ABP9AHZ9</accession>
<proteinExistence type="predicted"/>
<dbReference type="Proteomes" id="UP001501411">
    <property type="component" value="Unassembled WGS sequence"/>
</dbReference>
<gene>
    <name evidence="1" type="ORF">GCM10023231_04660</name>
</gene>
<dbReference type="PANTHER" id="PTHR21180:SF32">
    <property type="entry name" value="ENDONUCLEASE_EXONUCLEASE_PHOSPHATASE FAMILY DOMAIN-CONTAINING PROTEIN 1"/>
    <property type="match status" value="1"/>
</dbReference>
<evidence type="ECO:0000313" key="1">
    <source>
        <dbReference type="EMBL" id="GAA4780607.1"/>
    </source>
</evidence>
<protein>
    <submittedName>
        <fullName evidence="1">Helix-hairpin-helix domain-containing protein</fullName>
    </submittedName>
</protein>
<dbReference type="Gene3D" id="1.10.150.280">
    <property type="entry name" value="AF1531-like domain"/>
    <property type="match status" value="2"/>
</dbReference>
<organism evidence="1 2">
    <name type="scientific">Olivibacter ginsenosidimutans</name>
    <dbReference type="NCBI Taxonomy" id="1176537"/>
    <lineage>
        <taxon>Bacteria</taxon>
        <taxon>Pseudomonadati</taxon>
        <taxon>Bacteroidota</taxon>
        <taxon>Sphingobacteriia</taxon>
        <taxon>Sphingobacteriales</taxon>
        <taxon>Sphingobacteriaceae</taxon>
        <taxon>Olivibacter</taxon>
    </lineage>
</organism>
<dbReference type="InterPro" id="IPR010994">
    <property type="entry name" value="RuvA_2-like"/>
</dbReference>
<keyword evidence="2" id="KW-1185">Reference proteome</keyword>
<dbReference type="PANTHER" id="PTHR21180">
    <property type="entry name" value="ENDONUCLEASE/EXONUCLEASE/PHOSPHATASE FAMILY DOMAIN-CONTAINING PROTEIN 1"/>
    <property type="match status" value="1"/>
</dbReference>
<name>A0ABP9AHZ9_9SPHI</name>
<dbReference type="EMBL" id="BAABIQ010000003">
    <property type="protein sequence ID" value="GAA4780607.1"/>
    <property type="molecule type" value="Genomic_DNA"/>
</dbReference>
<dbReference type="Pfam" id="PF12836">
    <property type="entry name" value="HHH_3"/>
    <property type="match status" value="2"/>
</dbReference>
<dbReference type="InterPro" id="IPR051675">
    <property type="entry name" value="Endo/Exo/Phosphatase_dom_1"/>
</dbReference>
<reference evidence="2" key="1">
    <citation type="journal article" date="2019" name="Int. J. Syst. Evol. Microbiol.">
        <title>The Global Catalogue of Microorganisms (GCM) 10K type strain sequencing project: providing services to taxonomists for standard genome sequencing and annotation.</title>
        <authorList>
            <consortium name="The Broad Institute Genomics Platform"/>
            <consortium name="The Broad Institute Genome Sequencing Center for Infectious Disease"/>
            <person name="Wu L."/>
            <person name="Ma J."/>
        </authorList>
    </citation>
    <scope>NUCLEOTIDE SEQUENCE [LARGE SCALE GENOMIC DNA]</scope>
    <source>
        <strain evidence="2">JCM 18200</strain>
    </source>
</reference>
<evidence type="ECO:0000313" key="2">
    <source>
        <dbReference type="Proteomes" id="UP001501411"/>
    </source>
</evidence>
<dbReference type="RefSeq" id="WP_345230082.1">
    <property type="nucleotide sequence ID" value="NZ_BAABIQ010000003.1"/>
</dbReference>
<dbReference type="SUPFAM" id="SSF47781">
    <property type="entry name" value="RuvA domain 2-like"/>
    <property type="match status" value="3"/>
</dbReference>